<keyword evidence="6" id="KW-0175">Coiled coil</keyword>
<protein>
    <submittedName>
        <fullName evidence="12">Methyl-accepting chemotaxis protein</fullName>
    </submittedName>
</protein>
<keyword evidence="3 5" id="KW-0807">Transducer</keyword>
<dbReference type="KEGG" id="hadh:FRZ61_51480"/>
<dbReference type="InterPro" id="IPR000727">
    <property type="entry name" value="T_SNARE_dom"/>
</dbReference>
<dbReference type="InterPro" id="IPR032255">
    <property type="entry name" value="HBM"/>
</dbReference>
<dbReference type="InterPro" id="IPR024478">
    <property type="entry name" value="HlyB_4HB_MCP"/>
</dbReference>
<dbReference type="OrthoDB" id="3378718at2"/>
<dbReference type="SUPFAM" id="SSF58104">
    <property type="entry name" value="Methyl-accepting chemotaxis protein (MCP) signaling domain"/>
    <property type="match status" value="1"/>
</dbReference>
<dbReference type="Gene3D" id="6.10.340.10">
    <property type="match status" value="1"/>
</dbReference>
<dbReference type="CDD" id="cd06225">
    <property type="entry name" value="HAMP"/>
    <property type="match status" value="1"/>
</dbReference>
<dbReference type="PROSITE" id="PS50192">
    <property type="entry name" value="T_SNARE"/>
    <property type="match status" value="1"/>
</dbReference>
<feature type="domain" description="HAMP" evidence="10">
    <location>
        <begin position="323"/>
        <end position="376"/>
    </location>
</feature>
<feature type="coiled-coil region" evidence="6">
    <location>
        <begin position="195"/>
        <end position="222"/>
    </location>
</feature>
<dbReference type="RefSeq" id="WP_151120480.1">
    <property type="nucleotide sequence ID" value="NZ_CP042582.1"/>
</dbReference>
<evidence type="ECO:0000259" key="9">
    <source>
        <dbReference type="PROSITE" id="PS50192"/>
    </source>
</evidence>
<keyword evidence="2" id="KW-1003">Cell membrane</keyword>
<name>A0A5J6N5K2_9PROT</name>
<keyword evidence="7" id="KW-1133">Transmembrane helix</keyword>
<feature type="domain" description="HBM" evidence="11">
    <location>
        <begin position="50"/>
        <end position="289"/>
    </location>
</feature>
<reference evidence="12 13" key="1">
    <citation type="submission" date="2019-08" db="EMBL/GenBank/DDBJ databases">
        <title>Hyperibacter terrae gen. nov., sp. nov. and Hyperibacter viscosus sp. nov., two new members in the family Rhodospirillaceae isolated from the rhizosphere of Hypericum perforatum.</title>
        <authorList>
            <person name="Noviana Z."/>
        </authorList>
    </citation>
    <scope>NUCLEOTIDE SEQUENCE [LARGE SCALE GENOMIC DNA]</scope>
    <source>
        <strain evidence="12 13">R5959</strain>
    </source>
</reference>
<evidence type="ECO:0000256" key="1">
    <source>
        <dbReference type="ARBA" id="ARBA00004429"/>
    </source>
</evidence>
<evidence type="ECO:0000313" key="12">
    <source>
        <dbReference type="EMBL" id="QEX25201.1"/>
    </source>
</evidence>
<dbReference type="GO" id="GO:0005886">
    <property type="term" value="C:plasma membrane"/>
    <property type="evidence" value="ECO:0007669"/>
    <property type="project" value="UniProtKB-SubCell"/>
</dbReference>
<dbReference type="InterPro" id="IPR004089">
    <property type="entry name" value="MCPsignal_dom"/>
</dbReference>
<evidence type="ECO:0000259" key="11">
    <source>
        <dbReference type="PROSITE" id="PS51753"/>
    </source>
</evidence>
<evidence type="ECO:0000256" key="4">
    <source>
        <dbReference type="ARBA" id="ARBA00029447"/>
    </source>
</evidence>
<comment type="similarity">
    <text evidence="4">Belongs to the methyl-accepting chemotaxis (MCP) protein family.</text>
</comment>
<dbReference type="SMART" id="SM00304">
    <property type="entry name" value="HAMP"/>
    <property type="match status" value="1"/>
</dbReference>
<dbReference type="PANTHER" id="PTHR32089">
    <property type="entry name" value="METHYL-ACCEPTING CHEMOTAXIS PROTEIN MCPB"/>
    <property type="match status" value="1"/>
</dbReference>
<evidence type="ECO:0000256" key="7">
    <source>
        <dbReference type="SAM" id="Phobius"/>
    </source>
</evidence>
<feature type="domain" description="T-SNARE coiled-coil homology" evidence="9">
    <location>
        <begin position="569"/>
        <end position="631"/>
    </location>
</feature>
<dbReference type="SMART" id="SM01358">
    <property type="entry name" value="HBM"/>
    <property type="match status" value="1"/>
</dbReference>
<comment type="subcellular location">
    <subcellularLocation>
        <location evidence="1">Cell inner membrane</location>
        <topology evidence="1">Multi-pass membrane protein</topology>
    </subcellularLocation>
</comment>
<dbReference type="EMBL" id="CP042582">
    <property type="protein sequence ID" value="QEX25201.1"/>
    <property type="molecule type" value="Genomic_DNA"/>
</dbReference>
<dbReference type="PANTHER" id="PTHR32089:SF112">
    <property type="entry name" value="LYSOZYME-LIKE PROTEIN-RELATED"/>
    <property type="match status" value="1"/>
</dbReference>
<dbReference type="GO" id="GO:0007165">
    <property type="term" value="P:signal transduction"/>
    <property type="evidence" value="ECO:0007669"/>
    <property type="project" value="UniProtKB-KW"/>
</dbReference>
<dbReference type="InterPro" id="IPR003660">
    <property type="entry name" value="HAMP_dom"/>
</dbReference>
<dbReference type="Pfam" id="PF00015">
    <property type="entry name" value="MCPsignal"/>
    <property type="match status" value="1"/>
</dbReference>
<evidence type="ECO:0000259" key="8">
    <source>
        <dbReference type="PROSITE" id="PS50111"/>
    </source>
</evidence>
<gene>
    <name evidence="12" type="ORF">FRZ61_51480</name>
</gene>
<dbReference type="AlphaFoldDB" id="A0A5J6N5K2"/>
<dbReference type="Pfam" id="PF12729">
    <property type="entry name" value="4HB_MCP_1"/>
    <property type="match status" value="1"/>
</dbReference>
<accession>A0A5J6N5K2</accession>
<evidence type="ECO:0000259" key="10">
    <source>
        <dbReference type="PROSITE" id="PS50885"/>
    </source>
</evidence>
<keyword evidence="7" id="KW-0812">Transmembrane</keyword>
<evidence type="ECO:0000256" key="2">
    <source>
        <dbReference type="ARBA" id="ARBA00022519"/>
    </source>
</evidence>
<organism evidence="12 13">
    <name type="scientific">Hypericibacter adhaerens</name>
    <dbReference type="NCBI Taxonomy" id="2602016"/>
    <lineage>
        <taxon>Bacteria</taxon>
        <taxon>Pseudomonadati</taxon>
        <taxon>Pseudomonadota</taxon>
        <taxon>Alphaproteobacteria</taxon>
        <taxon>Rhodospirillales</taxon>
        <taxon>Dongiaceae</taxon>
        <taxon>Hypericibacter</taxon>
    </lineage>
</organism>
<keyword evidence="2" id="KW-0997">Cell inner membrane</keyword>
<feature type="coiled-coil region" evidence="6">
    <location>
        <begin position="371"/>
        <end position="398"/>
    </location>
</feature>
<evidence type="ECO:0000313" key="13">
    <source>
        <dbReference type="Proteomes" id="UP000325797"/>
    </source>
</evidence>
<feature type="domain" description="Methyl-accepting transducer" evidence="8">
    <location>
        <begin position="417"/>
        <end position="653"/>
    </location>
</feature>
<evidence type="ECO:0000256" key="3">
    <source>
        <dbReference type="ARBA" id="ARBA00023224"/>
    </source>
</evidence>
<feature type="transmembrane region" description="Helical" evidence="7">
    <location>
        <begin position="301"/>
        <end position="322"/>
    </location>
</feature>
<proteinExistence type="inferred from homology"/>
<dbReference type="Gene3D" id="1.10.287.950">
    <property type="entry name" value="Methyl-accepting chemotaxis protein"/>
    <property type="match status" value="1"/>
</dbReference>
<dbReference type="PROSITE" id="PS50885">
    <property type="entry name" value="HAMP"/>
    <property type="match status" value="1"/>
</dbReference>
<dbReference type="PROSITE" id="PS51753">
    <property type="entry name" value="HBM"/>
    <property type="match status" value="1"/>
</dbReference>
<dbReference type="Pfam" id="PF00672">
    <property type="entry name" value="HAMP"/>
    <property type="match status" value="1"/>
</dbReference>
<dbReference type="Proteomes" id="UP000325797">
    <property type="component" value="Chromosome"/>
</dbReference>
<evidence type="ECO:0000256" key="5">
    <source>
        <dbReference type="PROSITE-ProRule" id="PRU00284"/>
    </source>
</evidence>
<dbReference type="SMART" id="SM00283">
    <property type="entry name" value="MA"/>
    <property type="match status" value="1"/>
</dbReference>
<dbReference type="Gene3D" id="1.20.1440.210">
    <property type="match status" value="1"/>
</dbReference>
<sequence length="673" mass="71056">MFRFAHISNLKIGTRLAIGVGIILVLLMVVGTVSFIGFGSASSDFAEYRARARITVSASVIESDLLVARLNVKDFILSSSQDSAKAVIDTVDGIPAKLEDIRNLFGAHDENLGALDSIQTELKDYRGAFEKVVTLQTEANESFQVMNEIGPDLEEKLTKIADGAEADGSSAEAADAASARRWLLQARLNAVKFLRENLETQADDTTKQIANMKGKLEETMRASSDASRRSLGEEVAKSADEYLAAFTKLHDRIVTRNGVIDSLNKLGPSMFDNLDGIVAASKKVQDEIGPRATASMKQVRWTAAIVSGIAVLFGLFIAFFTARSISKPVVAMTKAMESLAGGDKTIEIPAKDRGDEVGQMAKTVQVFKENMIRADQLAAEQEELKRKAEADKKVMLNKMADEFEASVKGVVNSVSSAATELQSSAQTMTATAEETSRQSTAVAAASEQASTNVQTVASASEELSASIREISQQMTTSSQIAQNAVEHVEKTNTTVKGLADAAEKIGQVVSLISDIAGQTNLLALNATIEAARAGEAGKGFAVVASEVKSLATQTAKATEEISAQISAIQNATSESVSAMGSIAEIIQRINSVTTTVASAVEEQGAATQEISRNVQQASQGTAEVSSNIGGVTRAAGETGSAATQVLGAAEELGKQSVELQSQVDKFIATIRAA</sequence>
<keyword evidence="7" id="KW-0472">Membrane</keyword>
<feature type="transmembrane region" description="Helical" evidence="7">
    <location>
        <begin position="12"/>
        <end position="38"/>
    </location>
</feature>
<evidence type="ECO:0000256" key="6">
    <source>
        <dbReference type="SAM" id="Coils"/>
    </source>
</evidence>
<keyword evidence="13" id="KW-1185">Reference proteome</keyword>
<dbReference type="PROSITE" id="PS50111">
    <property type="entry name" value="CHEMOTAXIS_TRANSDUC_2"/>
    <property type="match status" value="1"/>
</dbReference>